<gene>
    <name evidence="4" type="ORF">QNI16_21850</name>
</gene>
<keyword evidence="3" id="KW-0175">Coiled coil</keyword>
<feature type="coiled-coil region" evidence="3">
    <location>
        <begin position="49"/>
        <end position="83"/>
    </location>
</feature>
<evidence type="ECO:0000256" key="1">
    <source>
        <dbReference type="ARBA" id="ARBA00009091"/>
    </source>
</evidence>
<protein>
    <submittedName>
        <fullName evidence="4">OmpH family outer membrane protein</fullName>
    </submittedName>
</protein>
<dbReference type="SMART" id="SM00935">
    <property type="entry name" value="OmpH"/>
    <property type="match status" value="1"/>
</dbReference>
<keyword evidence="2" id="KW-0732">Signal</keyword>
<dbReference type="SUPFAM" id="SSF111384">
    <property type="entry name" value="OmpH-like"/>
    <property type="match status" value="1"/>
</dbReference>
<sequence length="180" mass="21099">MRKIVFGLIFAVLVASDVLAQKFGYIDTDYILSKMPDAQKVQGELDAASTKWEKEIKDRQMEIDKMEQDYRAEEVLLTDAMRQERKQSIENKRKEAMDYNKKVYGPEGLLYLKKKELMTPLRDKIFEAVNKVVKTRKLEFMFDKAADLIMIYADPRHDYSDYVLEELGLGDKDDNPNKKK</sequence>
<dbReference type="InterPro" id="IPR024930">
    <property type="entry name" value="Skp_dom_sf"/>
</dbReference>
<dbReference type="GO" id="GO:0050821">
    <property type="term" value="P:protein stabilization"/>
    <property type="evidence" value="ECO:0007669"/>
    <property type="project" value="TreeGrafter"/>
</dbReference>
<reference evidence="4" key="1">
    <citation type="submission" date="2023-05" db="EMBL/GenBank/DDBJ databases">
        <authorList>
            <person name="Zhang X."/>
        </authorList>
    </citation>
    <scope>NUCLEOTIDE SEQUENCE</scope>
    <source>
        <strain evidence="4">YF14B1</strain>
    </source>
</reference>
<dbReference type="Gene3D" id="3.30.910.20">
    <property type="entry name" value="Skp domain"/>
    <property type="match status" value="1"/>
</dbReference>
<organism evidence="4 5">
    <name type="scientific">Xanthocytophaga flava</name>
    <dbReference type="NCBI Taxonomy" id="3048013"/>
    <lineage>
        <taxon>Bacteria</taxon>
        <taxon>Pseudomonadati</taxon>
        <taxon>Bacteroidota</taxon>
        <taxon>Cytophagia</taxon>
        <taxon>Cytophagales</taxon>
        <taxon>Rhodocytophagaceae</taxon>
        <taxon>Xanthocytophaga</taxon>
    </lineage>
</organism>
<dbReference type="GO" id="GO:0051082">
    <property type="term" value="F:unfolded protein binding"/>
    <property type="evidence" value="ECO:0007669"/>
    <property type="project" value="InterPro"/>
</dbReference>
<evidence type="ECO:0000313" key="4">
    <source>
        <dbReference type="EMBL" id="MDJ1483157.1"/>
    </source>
</evidence>
<dbReference type="PANTHER" id="PTHR35089">
    <property type="entry name" value="CHAPERONE PROTEIN SKP"/>
    <property type="match status" value="1"/>
</dbReference>
<dbReference type="AlphaFoldDB" id="A0AAE3QPN6"/>
<name>A0AAE3QPN6_9BACT</name>
<accession>A0AAE3QPN6</accession>
<dbReference type="Pfam" id="PF03938">
    <property type="entry name" value="OmpH"/>
    <property type="match status" value="1"/>
</dbReference>
<dbReference type="InterPro" id="IPR005632">
    <property type="entry name" value="Chaperone_Skp"/>
</dbReference>
<evidence type="ECO:0000256" key="2">
    <source>
        <dbReference type="ARBA" id="ARBA00022729"/>
    </source>
</evidence>
<dbReference type="GO" id="GO:0005829">
    <property type="term" value="C:cytosol"/>
    <property type="evidence" value="ECO:0007669"/>
    <property type="project" value="TreeGrafter"/>
</dbReference>
<proteinExistence type="inferred from homology"/>
<dbReference type="Proteomes" id="UP001241110">
    <property type="component" value="Unassembled WGS sequence"/>
</dbReference>
<evidence type="ECO:0000256" key="3">
    <source>
        <dbReference type="SAM" id="Coils"/>
    </source>
</evidence>
<comment type="caution">
    <text evidence="4">The sequence shown here is derived from an EMBL/GenBank/DDBJ whole genome shotgun (WGS) entry which is preliminary data.</text>
</comment>
<dbReference type="RefSeq" id="WP_313982766.1">
    <property type="nucleotide sequence ID" value="NZ_JASJOS010000010.1"/>
</dbReference>
<comment type="similarity">
    <text evidence="1">Belongs to the Skp family.</text>
</comment>
<evidence type="ECO:0000313" key="5">
    <source>
        <dbReference type="Proteomes" id="UP001241110"/>
    </source>
</evidence>
<dbReference type="EMBL" id="JASJOS010000010">
    <property type="protein sequence ID" value="MDJ1483157.1"/>
    <property type="molecule type" value="Genomic_DNA"/>
</dbReference>
<dbReference type="PANTHER" id="PTHR35089:SF1">
    <property type="entry name" value="CHAPERONE PROTEIN SKP"/>
    <property type="match status" value="1"/>
</dbReference>